<evidence type="ECO:0000313" key="3">
    <source>
        <dbReference type="Proteomes" id="UP000664203"/>
    </source>
</evidence>
<sequence>MSNSGNKGVFSNNIGSSVGGFTKRNSVDADSAGGSGSTADRRRSSVTKFAGLNSQKRSSQDASAAARKASFAEQNKAPGFLGGLWQNWTKGSGK</sequence>
<comment type="caution">
    <text evidence="2">The sequence shown here is derived from an EMBL/GenBank/DDBJ whole genome shotgun (WGS) entry which is preliminary data.</text>
</comment>
<feature type="compositionally biased region" description="Polar residues" evidence="1">
    <location>
        <begin position="1"/>
        <end position="16"/>
    </location>
</feature>
<gene>
    <name evidence="2" type="ORF">ALECFALPRED_002829</name>
</gene>
<dbReference type="EMBL" id="CAJPDR010000195">
    <property type="protein sequence ID" value="CAF9924785.1"/>
    <property type="molecule type" value="Genomic_DNA"/>
</dbReference>
<protein>
    <submittedName>
        <fullName evidence="2">Uncharacterized protein</fullName>
    </submittedName>
</protein>
<keyword evidence="3" id="KW-1185">Reference proteome</keyword>
<reference evidence="2" key="1">
    <citation type="submission" date="2021-03" db="EMBL/GenBank/DDBJ databases">
        <authorList>
            <person name="Tagirdzhanova G."/>
        </authorList>
    </citation>
    <scope>NUCLEOTIDE SEQUENCE</scope>
</reference>
<dbReference type="Proteomes" id="UP000664203">
    <property type="component" value="Unassembled WGS sequence"/>
</dbReference>
<dbReference type="AlphaFoldDB" id="A0A8H3IRK2"/>
<accession>A0A8H3IRK2</accession>
<evidence type="ECO:0000256" key="1">
    <source>
        <dbReference type="SAM" id="MobiDB-lite"/>
    </source>
</evidence>
<organism evidence="2 3">
    <name type="scientific">Alectoria fallacina</name>
    <dbReference type="NCBI Taxonomy" id="1903189"/>
    <lineage>
        <taxon>Eukaryota</taxon>
        <taxon>Fungi</taxon>
        <taxon>Dikarya</taxon>
        <taxon>Ascomycota</taxon>
        <taxon>Pezizomycotina</taxon>
        <taxon>Lecanoromycetes</taxon>
        <taxon>OSLEUM clade</taxon>
        <taxon>Lecanoromycetidae</taxon>
        <taxon>Lecanorales</taxon>
        <taxon>Lecanorineae</taxon>
        <taxon>Parmeliaceae</taxon>
        <taxon>Alectoria</taxon>
    </lineage>
</organism>
<proteinExistence type="predicted"/>
<evidence type="ECO:0000313" key="2">
    <source>
        <dbReference type="EMBL" id="CAF9924785.1"/>
    </source>
</evidence>
<feature type="region of interest" description="Disordered" evidence="1">
    <location>
        <begin position="1"/>
        <end position="94"/>
    </location>
</feature>
<feature type="compositionally biased region" description="Low complexity" evidence="1">
    <location>
        <begin position="54"/>
        <end position="69"/>
    </location>
</feature>
<name>A0A8H3IRK2_9LECA</name>